<comment type="caution">
    <text evidence="1">The sequence shown here is derived from an EMBL/GenBank/DDBJ whole genome shotgun (WGS) entry which is preliminary data.</text>
</comment>
<dbReference type="CDD" id="cd08616">
    <property type="entry name" value="PI-PLCXD1c"/>
    <property type="match status" value="1"/>
</dbReference>
<gene>
    <name evidence="1" type="primary">Plcxd2</name>
    <name evidence="1" type="ORF">B7P43_G01173</name>
</gene>
<name>A0A2J7QZV8_9NEOP</name>
<dbReference type="Proteomes" id="UP000235965">
    <property type="component" value="Unassembled WGS sequence"/>
</dbReference>
<reference evidence="1 2" key="1">
    <citation type="submission" date="2017-12" db="EMBL/GenBank/DDBJ databases">
        <title>Hemimetabolous genomes reveal molecular basis of termite eusociality.</title>
        <authorList>
            <person name="Harrison M.C."/>
            <person name="Jongepier E."/>
            <person name="Robertson H.M."/>
            <person name="Arning N."/>
            <person name="Bitard-Feildel T."/>
            <person name="Chao H."/>
            <person name="Childers C.P."/>
            <person name="Dinh H."/>
            <person name="Doddapaneni H."/>
            <person name="Dugan S."/>
            <person name="Gowin J."/>
            <person name="Greiner C."/>
            <person name="Han Y."/>
            <person name="Hu H."/>
            <person name="Hughes D.S.T."/>
            <person name="Huylmans A.-K."/>
            <person name="Kemena C."/>
            <person name="Kremer L.P.M."/>
            <person name="Lee S.L."/>
            <person name="Lopez-Ezquerra A."/>
            <person name="Mallet L."/>
            <person name="Monroy-Kuhn J.M."/>
            <person name="Moser A."/>
            <person name="Murali S.C."/>
            <person name="Muzny D.M."/>
            <person name="Otani S."/>
            <person name="Piulachs M.-D."/>
            <person name="Poelchau M."/>
            <person name="Qu J."/>
            <person name="Schaub F."/>
            <person name="Wada-Katsumata A."/>
            <person name="Worley K.C."/>
            <person name="Xie Q."/>
            <person name="Ylla G."/>
            <person name="Poulsen M."/>
            <person name="Gibbs R.A."/>
            <person name="Schal C."/>
            <person name="Richards S."/>
            <person name="Belles X."/>
            <person name="Korb J."/>
            <person name="Bornberg-Bauer E."/>
        </authorList>
    </citation>
    <scope>NUCLEOTIDE SEQUENCE [LARGE SCALE GENOMIC DNA]</scope>
    <source>
        <tissue evidence="1">Whole body</tissue>
    </source>
</reference>
<sequence length="325" mass="36977">MTKVNPLAATIGDDLENWMSLLPGNLQNIPIIYLAIPGSHDSASYSITPSSGLSPDAIPFVRQLAKVFGPLVKRFVFNWSVTQEITIKEQLQCGVRYLDLRLGTKTGNRNVFFVHGQYGMEIEKILQEIDAFLSDHEGEIILLDFQHFYSFTKENHSYLMTLIDSHFGNRMCPVSRTLTHVTLHWMREKGYQVIVIYRDDSAVGVPVYWPSNKWPTPWPETTSISTMIRFLEEKIALRPADVGFVTQCILTPDVKFFLKHCFSSLKKKCAEPCNHAIIPWLEAQQPGSKGINIVISDFIKMQNIPFCKTVIQLNASLLQEVRLSQ</sequence>
<evidence type="ECO:0000313" key="2">
    <source>
        <dbReference type="Proteomes" id="UP000235965"/>
    </source>
</evidence>
<keyword evidence="2" id="KW-1185">Reference proteome</keyword>
<accession>A0A2J7QZV8</accession>
<dbReference type="SUPFAM" id="SSF51695">
    <property type="entry name" value="PLC-like phosphodiesterases"/>
    <property type="match status" value="1"/>
</dbReference>
<dbReference type="PANTHER" id="PTHR13593:SF113">
    <property type="entry name" value="SI:DKEY-266F7.9"/>
    <property type="match status" value="1"/>
</dbReference>
<organism evidence="1 2">
    <name type="scientific">Cryptotermes secundus</name>
    <dbReference type="NCBI Taxonomy" id="105785"/>
    <lineage>
        <taxon>Eukaryota</taxon>
        <taxon>Metazoa</taxon>
        <taxon>Ecdysozoa</taxon>
        <taxon>Arthropoda</taxon>
        <taxon>Hexapoda</taxon>
        <taxon>Insecta</taxon>
        <taxon>Pterygota</taxon>
        <taxon>Neoptera</taxon>
        <taxon>Polyneoptera</taxon>
        <taxon>Dictyoptera</taxon>
        <taxon>Blattodea</taxon>
        <taxon>Blattoidea</taxon>
        <taxon>Termitoidae</taxon>
        <taxon>Kalotermitidae</taxon>
        <taxon>Cryptotermitinae</taxon>
        <taxon>Cryptotermes</taxon>
    </lineage>
</organism>
<dbReference type="PANTHER" id="PTHR13593">
    <property type="match status" value="1"/>
</dbReference>
<dbReference type="InParanoid" id="A0A2J7QZV8"/>
<dbReference type="GO" id="GO:0008081">
    <property type="term" value="F:phosphoric diester hydrolase activity"/>
    <property type="evidence" value="ECO:0007669"/>
    <property type="project" value="InterPro"/>
</dbReference>
<dbReference type="EMBL" id="NEVH01009067">
    <property type="protein sequence ID" value="PNF34116.1"/>
    <property type="molecule type" value="Genomic_DNA"/>
</dbReference>
<dbReference type="GO" id="GO:0006629">
    <property type="term" value="P:lipid metabolic process"/>
    <property type="evidence" value="ECO:0007669"/>
    <property type="project" value="InterPro"/>
</dbReference>
<proteinExistence type="predicted"/>
<dbReference type="FunCoup" id="A0A2J7QZV8">
    <property type="interactions" value="120"/>
</dbReference>
<dbReference type="InterPro" id="IPR042158">
    <property type="entry name" value="PLCXD1/2/3"/>
</dbReference>
<dbReference type="Gene3D" id="3.20.20.190">
    <property type="entry name" value="Phosphatidylinositol (PI) phosphodiesterase"/>
    <property type="match status" value="1"/>
</dbReference>
<dbReference type="InterPro" id="IPR051057">
    <property type="entry name" value="PI-PLC_domain"/>
</dbReference>
<protein>
    <submittedName>
        <fullName evidence="1">PI-PLC X domain-containing protein 2</fullName>
    </submittedName>
</protein>
<dbReference type="InterPro" id="IPR017946">
    <property type="entry name" value="PLC-like_Pdiesterase_TIM-brl"/>
</dbReference>
<dbReference type="STRING" id="105785.A0A2J7QZV8"/>
<evidence type="ECO:0000313" key="1">
    <source>
        <dbReference type="EMBL" id="PNF34116.1"/>
    </source>
</evidence>
<dbReference type="AlphaFoldDB" id="A0A2J7QZV8"/>